<dbReference type="InParanoid" id="G3ICJ2"/>
<reference evidence="2" key="1">
    <citation type="journal article" date="2011" name="Nat. Biotechnol.">
        <title>The genomic sequence of the Chinese hamster ovary (CHO)-K1 cell line.</title>
        <authorList>
            <person name="Xu X."/>
            <person name="Nagarajan H."/>
            <person name="Lewis N.E."/>
            <person name="Pan S."/>
            <person name="Cai Z."/>
            <person name="Liu X."/>
            <person name="Chen W."/>
            <person name="Xie M."/>
            <person name="Wang W."/>
            <person name="Hammond S."/>
            <person name="Andersen M.R."/>
            <person name="Neff N."/>
            <person name="Passarelli B."/>
            <person name="Koh W."/>
            <person name="Fan H.C."/>
            <person name="Wang J."/>
            <person name="Gui Y."/>
            <person name="Lee K.H."/>
            <person name="Betenbaugh M.J."/>
            <person name="Quake S.R."/>
            <person name="Famili I."/>
            <person name="Palsson B.O."/>
            <person name="Wang J."/>
        </authorList>
    </citation>
    <scope>NUCLEOTIDE SEQUENCE [LARGE SCALE GENOMIC DNA]</scope>
    <source>
        <strain evidence="2">CHO K1 cell line</strain>
    </source>
</reference>
<protein>
    <submittedName>
        <fullName evidence="1">Uncharacterized protein</fullName>
    </submittedName>
</protein>
<sequence length="57" mass="6012">MGLLMTQVLISCEAISKPRHLGVSAACWEAASLGATFLPRTGHGLNQDCCPVNLNQS</sequence>
<proteinExistence type="predicted"/>
<dbReference type="Proteomes" id="UP000001075">
    <property type="component" value="Unassembled WGS sequence"/>
</dbReference>
<gene>
    <name evidence="1" type="ORF">I79_021390</name>
</gene>
<dbReference type="EMBL" id="JH001931">
    <property type="protein sequence ID" value="EGW14852.1"/>
    <property type="molecule type" value="Genomic_DNA"/>
</dbReference>
<name>G3ICJ2_CRIGR</name>
<dbReference type="AlphaFoldDB" id="G3ICJ2"/>
<organism evidence="1 2">
    <name type="scientific">Cricetulus griseus</name>
    <name type="common">Chinese hamster</name>
    <name type="synonym">Cricetulus barabensis griseus</name>
    <dbReference type="NCBI Taxonomy" id="10029"/>
    <lineage>
        <taxon>Eukaryota</taxon>
        <taxon>Metazoa</taxon>
        <taxon>Chordata</taxon>
        <taxon>Craniata</taxon>
        <taxon>Vertebrata</taxon>
        <taxon>Euteleostomi</taxon>
        <taxon>Mammalia</taxon>
        <taxon>Eutheria</taxon>
        <taxon>Euarchontoglires</taxon>
        <taxon>Glires</taxon>
        <taxon>Rodentia</taxon>
        <taxon>Myomorpha</taxon>
        <taxon>Muroidea</taxon>
        <taxon>Cricetidae</taxon>
        <taxon>Cricetinae</taxon>
        <taxon>Cricetulus</taxon>
    </lineage>
</organism>
<accession>G3ICJ2</accession>
<evidence type="ECO:0000313" key="1">
    <source>
        <dbReference type="EMBL" id="EGW14852.1"/>
    </source>
</evidence>
<evidence type="ECO:0000313" key="2">
    <source>
        <dbReference type="Proteomes" id="UP000001075"/>
    </source>
</evidence>